<gene>
    <name evidence="1" type="ORF">Sano_16</name>
</gene>
<reference evidence="1 2" key="1">
    <citation type="journal article" date="2014" name="J. Bacteriol.">
        <title>Characterization of novel virulent broad-host-range phages of Xylella fastidiosa and Xanthomonas.</title>
        <authorList>
            <person name="Ahern S.J."/>
            <person name="Das M."/>
            <person name="Bhowmick T.S."/>
            <person name="Young R."/>
            <person name="Gonzalez C.F."/>
        </authorList>
    </citation>
    <scope>NUCLEOTIDE SEQUENCE [LARGE SCALE GENOMIC DNA]</scope>
</reference>
<organism evidence="1 2">
    <name type="scientific">Xylella phage Sano</name>
    <dbReference type="NCBI Taxonomy" id="1415148"/>
    <lineage>
        <taxon>Viruses</taxon>
        <taxon>Duplodnaviria</taxon>
        <taxon>Heunggongvirae</taxon>
        <taxon>Uroviricota</taxon>
        <taxon>Caudoviricetes</taxon>
        <taxon>Casjensviridae</taxon>
        <taxon>Sanovirus</taxon>
        <taxon>Sanovirus sano</taxon>
        <taxon>Xylella virus Sano</taxon>
    </lineage>
</organism>
<accession>V5Q8C6</accession>
<evidence type="ECO:0000313" key="2">
    <source>
        <dbReference type="Proteomes" id="UP000018621"/>
    </source>
</evidence>
<dbReference type="Proteomes" id="UP000018621">
    <property type="component" value="Segment"/>
</dbReference>
<keyword evidence="2" id="KW-1185">Reference proteome</keyword>
<proteinExistence type="predicted"/>
<evidence type="ECO:0000313" key="1">
    <source>
        <dbReference type="EMBL" id="AHB12036.1"/>
    </source>
</evidence>
<dbReference type="EMBL" id="KF626665">
    <property type="protein sequence ID" value="AHB12036.1"/>
    <property type="molecule type" value="Genomic_DNA"/>
</dbReference>
<name>V5Q8C6_9CAUD</name>
<sequence length="75" mass="8714">MKVQYEEIGDPTETGVYAVRVDHPKVVNLVVDAFLVWYEGHWYYLGSDQQHRGEVHGWVGPLPRIRPLRTNVELP</sequence>
<dbReference type="OrthoDB" id="36430at10239"/>
<protein>
    <submittedName>
        <fullName evidence="1">Uncharacterized protein</fullName>
    </submittedName>
</protein>